<protein>
    <submittedName>
        <fullName evidence="1">Uncharacterized protein</fullName>
    </submittedName>
</protein>
<proteinExistence type="predicted"/>
<evidence type="ECO:0000313" key="2">
    <source>
        <dbReference type="Proteomes" id="UP001492380"/>
    </source>
</evidence>
<gene>
    <name evidence="1" type="ORF">HDK90DRAFT_122536</name>
</gene>
<dbReference type="EMBL" id="JBBWRZ010000002">
    <property type="protein sequence ID" value="KAK8243405.1"/>
    <property type="molecule type" value="Genomic_DNA"/>
</dbReference>
<sequence length="122" mass="13008">MGGKRRSLLSLISCRGSLSTFTTMQRAPELHLPYLSHTFRCSKLPDRASLVHLPRGTAPSQSPPGVSPIAGCVFHHRACCPLPGALSELDNTSNDALNDALHEALHDVLDAALDDVLDDAIG</sequence>
<name>A0ABR1YY03_9PEZI</name>
<reference evidence="1 2" key="1">
    <citation type="submission" date="2024-04" db="EMBL/GenBank/DDBJ databases">
        <title>Phyllosticta paracitricarpa is synonymous to the EU quarantine fungus P. citricarpa based on phylogenomic analyses.</title>
        <authorList>
            <consortium name="Lawrence Berkeley National Laboratory"/>
            <person name="Van Ingen-Buijs V.A."/>
            <person name="Van Westerhoven A.C."/>
            <person name="Haridas S."/>
            <person name="Skiadas P."/>
            <person name="Martin F."/>
            <person name="Groenewald J.Z."/>
            <person name="Crous P.W."/>
            <person name="Seidl M.F."/>
        </authorList>
    </citation>
    <scope>NUCLEOTIDE SEQUENCE [LARGE SCALE GENOMIC DNA]</scope>
    <source>
        <strain evidence="1 2">CBS 123374</strain>
    </source>
</reference>
<evidence type="ECO:0000313" key="1">
    <source>
        <dbReference type="EMBL" id="KAK8243405.1"/>
    </source>
</evidence>
<keyword evidence="2" id="KW-1185">Reference proteome</keyword>
<organism evidence="1 2">
    <name type="scientific">Phyllosticta capitalensis</name>
    <dbReference type="NCBI Taxonomy" id="121624"/>
    <lineage>
        <taxon>Eukaryota</taxon>
        <taxon>Fungi</taxon>
        <taxon>Dikarya</taxon>
        <taxon>Ascomycota</taxon>
        <taxon>Pezizomycotina</taxon>
        <taxon>Dothideomycetes</taxon>
        <taxon>Dothideomycetes incertae sedis</taxon>
        <taxon>Botryosphaeriales</taxon>
        <taxon>Phyllostictaceae</taxon>
        <taxon>Phyllosticta</taxon>
    </lineage>
</organism>
<comment type="caution">
    <text evidence="1">The sequence shown here is derived from an EMBL/GenBank/DDBJ whole genome shotgun (WGS) entry which is preliminary data.</text>
</comment>
<dbReference type="Proteomes" id="UP001492380">
    <property type="component" value="Unassembled WGS sequence"/>
</dbReference>
<accession>A0ABR1YY03</accession>